<evidence type="ECO:0000313" key="2">
    <source>
        <dbReference type="Proteomes" id="UP000054630"/>
    </source>
</evidence>
<reference evidence="1 2" key="1">
    <citation type="submission" date="2015-01" db="EMBL/GenBank/DDBJ databases">
        <title>Evolution of Trichinella species and genotypes.</title>
        <authorList>
            <person name="Korhonen P.K."/>
            <person name="Edoardo P."/>
            <person name="Giuseppe L.R."/>
            <person name="Gasser R.B."/>
        </authorList>
    </citation>
    <scope>NUCLEOTIDE SEQUENCE [LARGE SCALE GENOMIC DNA]</scope>
    <source>
        <strain evidence="1">ISS37</strain>
    </source>
</reference>
<accession>A0A0V0RGI1</accession>
<dbReference type="Proteomes" id="UP000054630">
    <property type="component" value="Unassembled WGS sequence"/>
</dbReference>
<proteinExistence type="predicted"/>
<protein>
    <submittedName>
        <fullName evidence="1">Uncharacterized protein</fullName>
    </submittedName>
</protein>
<comment type="caution">
    <text evidence="1">The sequence shown here is derived from an EMBL/GenBank/DDBJ whole genome shotgun (WGS) entry which is preliminary data.</text>
</comment>
<organism evidence="1 2">
    <name type="scientific">Trichinella nelsoni</name>
    <dbReference type="NCBI Taxonomy" id="6336"/>
    <lineage>
        <taxon>Eukaryota</taxon>
        <taxon>Metazoa</taxon>
        <taxon>Ecdysozoa</taxon>
        <taxon>Nematoda</taxon>
        <taxon>Enoplea</taxon>
        <taxon>Dorylaimia</taxon>
        <taxon>Trichinellida</taxon>
        <taxon>Trichinellidae</taxon>
        <taxon>Trichinella</taxon>
    </lineage>
</organism>
<evidence type="ECO:0000313" key="1">
    <source>
        <dbReference type="EMBL" id="KRX13402.1"/>
    </source>
</evidence>
<dbReference type="EMBL" id="JYDL01000203">
    <property type="protein sequence ID" value="KRX13402.1"/>
    <property type="molecule type" value="Genomic_DNA"/>
</dbReference>
<sequence length="63" mass="7907">MKIKTVKRRNRLNRCVCRRPFSKYWISSRQTSLRMLCVPWMRSLRKRTELKSHWKTYFPMESL</sequence>
<dbReference type="OrthoDB" id="5920214at2759"/>
<dbReference type="AlphaFoldDB" id="A0A0V0RGI1"/>
<name>A0A0V0RGI1_9BILA</name>
<gene>
    <name evidence="1" type="ORF">T07_8876</name>
</gene>
<keyword evidence="2" id="KW-1185">Reference proteome</keyword>